<sequence length="40" mass="4613">MATKLPDRFTGTPLLKLDDEFRRYALKKIFGSSATPSRHF</sequence>
<proteinExistence type="predicted"/>
<accession>A0A8B0SRP8</accession>
<geneLocation type="plasmid" evidence="1">
    <name>p17-15-vir-like</name>
</geneLocation>
<protein>
    <submittedName>
        <fullName evidence="1">Uncharacterized protein</fullName>
    </submittedName>
</protein>
<keyword evidence="1" id="KW-0614">Plasmid</keyword>
<reference evidence="1" key="1">
    <citation type="submission" date="2020-01" db="EMBL/GenBank/DDBJ databases">
        <authorList>
            <person name="Qin S."/>
        </authorList>
    </citation>
    <scope>NUCLEOTIDE SEQUENCE</scope>
    <source>
        <strain evidence="1">CVir17-16-YZ6g</strain>
        <plasmid evidence="1">p17-15-vir-like</plasmid>
    </source>
</reference>
<organism evidence="1">
    <name type="scientific">Klebsiella pneumoniae</name>
    <dbReference type="NCBI Taxonomy" id="573"/>
    <lineage>
        <taxon>Bacteria</taxon>
        <taxon>Pseudomonadati</taxon>
        <taxon>Pseudomonadota</taxon>
        <taxon>Gammaproteobacteria</taxon>
        <taxon>Enterobacterales</taxon>
        <taxon>Enterobacteriaceae</taxon>
        <taxon>Klebsiella/Raoultella group</taxon>
        <taxon>Klebsiella</taxon>
        <taxon>Klebsiella pneumoniae complex</taxon>
    </lineage>
</organism>
<dbReference type="EMBL" id="MN956836">
    <property type="protein sequence ID" value="QTX14973.1"/>
    <property type="molecule type" value="Genomic_DNA"/>
</dbReference>
<name>A0A8B0SRP8_KLEPN</name>
<dbReference type="AlphaFoldDB" id="A0A8B0SRP8"/>
<evidence type="ECO:0000313" key="1">
    <source>
        <dbReference type="EMBL" id="QTX14973.1"/>
    </source>
</evidence>